<organism evidence="3 4">
    <name type="scientific">Coniosporium apollinis (strain CBS 100218)</name>
    <name type="common">Rock-inhabiting black yeast</name>
    <dbReference type="NCBI Taxonomy" id="1168221"/>
    <lineage>
        <taxon>Eukaryota</taxon>
        <taxon>Fungi</taxon>
        <taxon>Dikarya</taxon>
        <taxon>Ascomycota</taxon>
        <taxon>Pezizomycotina</taxon>
        <taxon>Dothideomycetes</taxon>
        <taxon>Dothideomycetes incertae sedis</taxon>
        <taxon>Coniosporium</taxon>
    </lineage>
</organism>
<keyword evidence="1" id="KW-0472">Membrane</keyword>
<dbReference type="EMBL" id="JH767635">
    <property type="protein sequence ID" value="EON69840.1"/>
    <property type="molecule type" value="Genomic_DNA"/>
</dbReference>
<dbReference type="InterPro" id="IPR005804">
    <property type="entry name" value="FA_desaturase_dom"/>
</dbReference>
<keyword evidence="4" id="KW-1185">Reference proteome</keyword>
<accession>R7Z6M1</accession>
<dbReference type="OMA" id="MTGNWGQ"/>
<dbReference type="eggNOG" id="ENOG502QRKN">
    <property type="taxonomic scope" value="Eukaryota"/>
</dbReference>
<sequence length="456" mass="52772">MDPATFVDPNLTRPDLLVLKNLLQDVERIETTAKRLGANGVDSGYTSAVEEISVSKGVQDAEPHHDSVAPLNASLPNDEKIIEAIEALNDPMHEDFDPTVFVTWDLKDIKLPPVLDRYVLRPYITWARTVVRKETDVVMLTHLILYFTTSVPSALFLYYRFSWLHGVLHCLMQGWYVGTYTLMRHQHIHMNGILSPRYVWLDSTFAYVLDPLMGHTWNTYYYHHVKHHHVEANGPDDLSSTLRYQRDDLLNFLHYVGRFFFFVWLDLPLYFLRKGNPSMALKAGSGEMANLLAMYLLATYLNLRATVFVLIVPLLLLRIGLMVGNWGQHAFVDDVDPDSDFRSSITLIDVASNRFCYNDGYHTSHHLNPRRHWREHPIAFLKQKDRYAREQALVFRNIDYIMITIKLLRKDYMHLAKCLVPIGDQVGMSLEEIAGMLRTKTTKFTEEGIKEKFGKK</sequence>
<dbReference type="HOGENOM" id="CLU_033263_0_0_1"/>
<dbReference type="AlphaFoldDB" id="R7Z6M1"/>
<gene>
    <name evidence="3" type="ORF">W97_09103</name>
</gene>
<keyword evidence="1" id="KW-0812">Transmembrane</keyword>
<evidence type="ECO:0000256" key="1">
    <source>
        <dbReference type="SAM" id="Phobius"/>
    </source>
</evidence>
<dbReference type="PANTHER" id="PTHR36459">
    <property type="entry name" value="ORF"/>
    <property type="match status" value="1"/>
</dbReference>
<protein>
    <recommendedName>
        <fullName evidence="2">Fatty acid desaturase domain-containing protein</fullName>
    </recommendedName>
</protein>
<dbReference type="GO" id="GO:0006629">
    <property type="term" value="P:lipid metabolic process"/>
    <property type="evidence" value="ECO:0007669"/>
    <property type="project" value="InterPro"/>
</dbReference>
<feature type="transmembrane region" description="Helical" evidence="1">
    <location>
        <begin position="292"/>
        <end position="317"/>
    </location>
</feature>
<dbReference type="PANTHER" id="PTHR36459:SF1">
    <property type="entry name" value="FATTY ACID DESATURASE DOMAIN-CONTAINING PROTEIN-RELATED"/>
    <property type="match status" value="1"/>
</dbReference>
<proteinExistence type="predicted"/>
<feature type="transmembrane region" description="Helical" evidence="1">
    <location>
        <begin position="252"/>
        <end position="272"/>
    </location>
</feature>
<dbReference type="Pfam" id="PF00487">
    <property type="entry name" value="FA_desaturase"/>
    <property type="match status" value="1"/>
</dbReference>
<dbReference type="GeneID" id="19906414"/>
<evidence type="ECO:0000313" key="3">
    <source>
        <dbReference type="EMBL" id="EON69840.1"/>
    </source>
</evidence>
<evidence type="ECO:0000259" key="2">
    <source>
        <dbReference type="Pfam" id="PF00487"/>
    </source>
</evidence>
<keyword evidence="1" id="KW-1133">Transmembrane helix</keyword>
<dbReference type="STRING" id="1168221.R7Z6M1"/>
<evidence type="ECO:0000313" key="4">
    <source>
        <dbReference type="Proteomes" id="UP000016924"/>
    </source>
</evidence>
<dbReference type="Proteomes" id="UP000016924">
    <property type="component" value="Unassembled WGS sequence"/>
</dbReference>
<dbReference type="OrthoDB" id="1470350at2759"/>
<name>R7Z6M1_CONA1</name>
<feature type="domain" description="Fatty acid desaturase" evidence="2">
    <location>
        <begin position="162"/>
        <end position="385"/>
    </location>
</feature>
<feature type="transmembrane region" description="Helical" evidence="1">
    <location>
        <begin position="137"/>
        <end position="157"/>
    </location>
</feature>
<reference evidence="4" key="1">
    <citation type="submission" date="2012-06" db="EMBL/GenBank/DDBJ databases">
        <title>The genome sequence of Coniosporium apollinis CBS 100218.</title>
        <authorList>
            <consortium name="The Broad Institute Genome Sequencing Platform"/>
            <person name="Cuomo C."/>
            <person name="Gorbushina A."/>
            <person name="Noack S."/>
            <person name="Walker B."/>
            <person name="Young S.K."/>
            <person name="Zeng Q."/>
            <person name="Gargeya S."/>
            <person name="Fitzgerald M."/>
            <person name="Haas B."/>
            <person name="Abouelleil A."/>
            <person name="Alvarado L."/>
            <person name="Arachchi H.M."/>
            <person name="Berlin A.M."/>
            <person name="Chapman S.B."/>
            <person name="Goldberg J."/>
            <person name="Griggs A."/>
            <person name="Gujja S."/>
            <person name="Hansen M."/>
            <person name="Howarth C."/>
            <person name="Imamovic A."/>
            <person name="Larimer J."/>
            <person name="McCowan C."/>
            <person name="Montmayeur A."/>
            <person name="Murphy C."/>
            <person name="Neiman D."/>
            <person name="Pearson M."/>
            <person name="Priest M."/>
            <person name="Roberts A."/>
            <person name="Saif S."/>
            <person name="Shea T."/>
            <person name="Sisk P."/>
            <person name="Sykes S."/>
            <person name="Wortman J."/>
            <person name="Nusbaum C."/>
            <person name="Birren B."/>
        </authorList>
    </citation>
    <scope>NUCLEOTIDE SEQUENCE [LARGE SCALE GENOMIC DNA]</scope>
    <source>
        <strain evidence="4">CBS 100218</strain>
    </source>
</reference>
<dbReference type="RefSeq" id="XP_007785157.1">
    <property type="nucleotide sequence ID" value="XM_007786967.1"/>
</dbReference>